<dbReference type="Pfam" id="PF00691">
    <property type="entry name" value="OmpA"/>
    <property type="match status" value="1"/>
</dbReference>
<feature type="transmembrane region" description="Helical" evidence="2">
    <location>
        <begin position="294"/>
        <end position="315"/>
    </location>
</feature>
<keyword evidence="1 2" id="KW-0472">Membrane</keyword>
<sequence length="587" mass="65402">MTSSQESQIKSSDEQQMEKIRQLVLGEDAHVVKQALRENARELVREVFSEALHDREKQDGSVNKVLSPLVEKSVETSVANHSEQFVGYLYPLVGSLVRKSVTAFITELLEKTNALLENSFTVKGLKWRFEARRAQVSFSQYVASQTFSFRVEQVFLIHRETGLLLNSMSQSVDLGADADMVSSMLTAINDFVADSFKPNADASEQQLDVVRTDDFTLLVKQGPKAIIVAAVTGNMPQRIANQLQVTLEEIHKLYDQDLTEFDGDALVFENTENQLRDCLIAELKPEAKQKKKPYMAWFIILLMITGLGYLSVIRWQTDQLKTDIEKIDLEPGIIITDIEVEGLRTIKLKVLRDPYAPSIADWLKSKDISQHNISVTESAYLSLESEVVKSKVAGTLQNYPGIKLQWTASQPIFTGSLGIADKLQLQDELSRIVGLGFTPNWLDDISTASNQNNAADDPAIIRAILDLNIAKIDKMSVSFDKGQSELSPSALNKLIDMRDQFVEVIKIAEQQKLSIGLVIMGASDTVGSVSFNKVLSQKRADNVKLKLQELGIDENRLNAIGLGVIDLKTTDEGARKVLFNVVYFDAS</sequence>
<evidence type="ECO:0000259" key="3">
    <source>
        <dbReference type="PROSITE" id="PS51123"/>
    </source>
</evidence>
<comment type="caution">
    <text evidence="4">The sequence shown here is derived from an EMBL/GenBank/DDBJ whole genome shotgun (WGS) entry which is preliminary data.</text>
</comment>
<dbReference type="PROSITE" id="PS51123">
    <property type="entry name" value="OMPA_2"/>
    <property type="match status" value="1"/>
</dbReference>
<accession>A0ABU3SUE8</accession>
<evidence type="ECO:0000256" key="2">
    <source>
        <dbReference type="SAM" id="Phobius"/>
    </source>
</evidence>
<keyword evidence="5" id="KW-1185">Reference proteome</keyword>
<keyword evidence="2" id="KW-1133">Transmembrane helix</keyword>
<dbReference type="InterPro" id="IPR006665">
    <property type="entry name" value="OmpA-like"/>
</dbReference>
<organism evidence="4 5">
    <name type="scientific">Paraglaciecola aquimarina</name>
    <dbReference type="NCBI Taxonomy" id="1235557"/>
    <lineage>
        <taxon>Bacteria</taxon>
        <taxon>Pseudomonadati</taxon>
        <taxon>Pseudomonadota</taxon>
        <taxon>Gammaproteobacteria</taxon>
        <taxon>Alteromonadales</taxon>
        <taxon>Alteromonadaceae</taxon>
        <taxon>Paraglaciecola</taxon>
    </lineage>
</organism>
<keyword evidence="2" id="KW-0812">Transmembrane</keyword>
<dbReference type="EMBL" id="JAWDIO010000002">
    <property type="protein sequence ID" value="MDU0353627.1"/>
    <property type="molecule type" value="Genomic_DNA"/>
</dbReference>
<evidence type="ECO:0000313" key="5">
    <source>
        <dbReference type="Proteomes" id="UP001247805"/>
    </source>
</evidence>
<dbReference type="Gene3D" id="3.30.1330.60">
    <property type="entry name" value="OmpA-like domain"/>
    <property type="match status" value="1"/>
</dbReference>
<gene>
    <name evidence="4" type="ORF">RS130_06510</name>
</gene>
<dbReference type="InterPro" id="IPR036737">
    <property type="entry name" value="OmpA-like_sf"/>
</dbReference>
<name>A0ABU3SUE8_9ALTE</name>
<protein>
    <submittedName>
        <fullName evidence="4">OmpA family protein</fullName>
    </submittedName>
</protein>
<evidence type="ECO:0000256" key="1">
    <source>
        <dbReference type="PROSITE-ProRule" id="PRU00473"/>
    </source>
</evidence>
<dbReference type="SUPFAM" id="SSF103088">
    <property type="entry name" value="OmpA-like"/>
    <property type="match status" value="1"/>
</dbReference>
<reference evidence="4 5" key="1">
    <citation type="submission" date="2023-10" db="EMBL/GenBank/DDBJ databases">
        <title>Glaciecola aquimarina strain GGW-M5 nov., isolated from a coastal seawater.</title>
        <authorList>
            <person name="Bayburt H."/>
            <person name="Kim J.M."/>
            <person name="Choi B.J."/>
            <person name="Jeon C.O."/>
        </authorList>
    </citation>
    <scope>NUCLEOTIDE SEQUENCE [LARGE SCALE GENOMIC DNA]</scope>
    <source>
        <strain evidence="4 5">KCTC 32108</strain>
    </source>
</reference>
<evidence type="ECO:0000313" key="4">
    <source>
        <dbReference type="EMBL" id="MDU0353627.1"/>
    </source>
</evidence>
<dbReference type="RefSeq" id="WP_316025282.1">
    <property type="nucleotide sequence ID" value="NZ_JAWDIO010000002.1"/>
</dbReference>
<proteinExistence type="predicted"/>
<dbReference type="Proteomes" id="UP001247805">
    <property type="component" value="Unassembled WGS sequence"/>
</dbReference>
<feature type="domain" description="OmpA-like" evidence="3">
    <location>
        <begin position="466"/>
        <end position="587"/>
    </location>
</feature>
<dbReference type="CDD" id="cd07185">
    <property type="entry name" value="OmpA_C-like"/>
    <property type="match status" value="1"/>
</dbReference>